<dbReference type="AlphaFoldDB" id="A0A9P1NGJ6"/>
<sequence>MGFFNLLKKHDQPSDEYTVRKTYSIIREGAQFPPDDSIKRLAKYKRMRKLFEGNHRDVYERATDILKDSPQAKQLEKLYIAINLADILVTKPADLLVGEPVHFESGLDDTSEEQKALNRYVEENDLNQLLHESAMSNGYRGDAWIKVRFGYRQDYSELIARGLEIPEDAKMESVVEHVNANCVFPEFSAGNVKQIKAVNIAQVEWVETEQTEIPFLNVERHIPGHIFYTRYRLYQNGVDVSGGAPISVFNIGEEVPTGREEDHEETFLPHIPVFHIPYKSIDDSYFGIGGLEKIETTLAAINDRLVQIDYILWKHSDPTAYGPDLEGSGDSVQFGGKYIPVTKDDTTPGYMVWQAQLDAAFKELDVLFSNVFQMAETPQWLFGTTISGDNSGGTGTSHTDGAAIKARFMPILSKVKRIRAHYDRAVRDALWTCMLLEKAVGIIKVEKAVYPRAIWSDGLPKNEKELAEIMQIRTGGKPTIDVRGAIKQQDDVDDEKADEIIRRIEEDEKTTSGFVDGSIFNKEEPERSPSDEDKEEITEEDDS</sequence>
<dbReference type="EMBL" id="FN597644">
    <property type="protein sequence ID" value="CBI42066.1"/>
    <property type="molecule type" value="Genomic_DNA"/>
</dbReference>
<organism evidence="2 3">
    <name type="scientific">Bacillus amyloliquefaciens (strain ATCC 23350 / DSM 7 / BCRC 11601 / CCUG 28519 / NBRC 15535 / NRRL B-14393 / F)</name>
    <dbReference type="NCBI Taxonomy" id="692420"/>
    <lineage>
        <taxon>Bacteria</taxon>
        <taxon>Bacillati</taxon>
        <taxon>Bacillota</taxon>
        <taxon>Bacilli</taxon>
        <taxon>Bacillales</taxon>
        <taxon>Bacillaceae</taxon>
        <taxon>Bacillus</taxon>
        <taxon>Bacillus amyloliquefaciens group</taxon>
    </lineage>
</organism>
<accession>A0A9P1NGJ6</accession>
<dbReference type="KEGG" id="bao:BAMF_0940"/>
<evidence type="ECO:0000313" key="2">
    <source>
        <dbReference type="EMBL" id="CBI42066.1"/>
    </source>
</evidence>
<protein>
    <submittedName>
        <fullName evidence="2">Prophage LambdaCh01, portal protein, SPP1 family</fullName>
    </submittedName>
</protein>
<feature type="compositionally biased region" description="Acidic residues" evidence="1">
    <location>
        <begin position="532"/>
        <end position="543"/>
    </location>
</feature>
<feature type="compositionally biased region" description="Basic and acidic residues" evidence="1">
    <location>
        <begin position="521"/>
        <end position="531"/>
    </location>
</feature>
<feature type="region of interest" description="Disordered" evidence="1">
    <location>
        <begin position="503"/>
        <end position="543"/>
    </location>
</feature>
<dbReference type="InterPro" id="IPR021145">
    <property type="entry name" value="Portal_protein_SPP1_Gp6-like"/>
</dbReference>
<dbReference type="Proteomes" id="UP000006562">
    <property type="component" value="Chromosome"/>
</dbReference>
<dbReference type="RefSeq" id="WP_013351561.1">
    <property type="nucleotide sequence ID" value="NC_014551.1"/>
</dbReference>
<name>A0A9P1NGJ6_BACAS</name>
<evidence type="ECO:0000256" key="1">
    <source>
        <dbReference type="SAM" id="MobiDB-lite"/>
    </source>
</evidence>
<keyword evidence="3" id="KW-1185">Reference proteome</keyword>
<proteinExistence type="predicted"/>
<reference evidence="3" key="2">
    <citation type="journal article" date="2011" name="J. Biotechnol.">
        <title>Genome sequence of B. amyloliquefaciens type strain DSM7(T) reveals differences to plant-associated B. amyloliquefaciens FZB42.</title>
        <authorList>
            <person name="Ruckert C."/>
            <person name="Blom J."/>
            <person name="Chen X."/>
            <person name="Reva O."/>
            <person name="Borriss R."/>
        </authorList>
    </citation>
    <scope>NUCLEOTIDE SEQUENCE [LARGE SCALE GENOMIC DNA]</scope>
    <source>
        <strain evidence="3">DSM 7</strain>
    </source>
</reference>
<gene>
    <name evidence="2" type="ordered locus">BAMF_0940</name>
</gene>
<evidence type="ECO:0000313" key="3">
    <source>
        <dbReference type="Proteomes" id="UP000006562"/>
    </source>
</evidence>
<reference evidence="2 3" key="1">
    <citation type="journal article" date="2011" name="Int. J. Syst. Evol. Microbiol.">
        <title>Relationship of Bacillus amyloliquefaciens clades associated with strains DSM 7T and FZB42T: a proposal for Bacillus amyloliquefaciens subsp. amyloliquefaciens subsp. nov. and Bacillus amyloliquefaciens subsp. plantarum subsp. nov. based on complete genome sequence comparisons.</title>
        <authorList>
            <person name="Borriss R."/>
            <person name="Chen X.H."/>
            <person name="Rueckert C."/>
            <person name="Blom J."/>
            <person name="Becker A."/>
            <person name="Baumgarth B."/>
            <person name="Fan B."/>
            <person name="Pukall R."/>
            <person name="Schumann P."/>
            <person name="Sproer C."/>
            <person name="Junge H."/>
            <person name="Vater J."/>
            <person name="Puhler A."/>
            <person name="Klenk H.P."/>
        </authorList>
    </citation>
    <scope>NUCLEOTIDE SEQUENCE [LARGE SCALE GENOMIC DNA]</scope>
    <source>
        <strain evidence="3">DSM 7</strain>
    </source>
</reference>
<dbReference type="Pfam" id="PF05133">
    <property type="entry name" value="SPP1_portal"/>
    <property type="match status" value="1"/>
</dbReference>